<evidence type="ECO:0000313" key="11">
    <source>
        <dbReference type="EMBL" id="CTQ73096.1"/>
    </source>
</evidence>
<dbReference type="GeneID" id="97670866"/>
<evidence type="ECO:0000256" key="6">
    <source>
        <dbReference type="ARBA" id="ARBA00022692"/>
    </source>
</evidence>
<dbReference type="Proteomes" id="UP000049983">
    <property type="component" value="Unassembled WGS sequence"/>
</dbReference>
<organism evidence="11 12">
    <name type="scientific">Roseibium album</name>
    <dbReference type="NCBI Taxonomy" id="311410"/>
    <lineage>
        <taxon>Bacteria</taxon>
        <taxon>Pseudomonadati</taxon>
        <taxon>Pseudomonadota</taxon>
        <taxon>Alphaproteobacteria</taxon>
        <taxon>Hyphomicrobiales</taxon>
        <taxon>Stappiaceae</taxon>
        <taxon>Roseibium</taxon>
    </lineage>
</organism>
<evidence type="ECO:0000256" key="7">
    <source>
        <dbReference type="ARBA" id="ARBA00022989"/>
    </source>
</evidence>
<evidence type="ECO:0000256" key="1">
    <source>
        <dbReference type="ARBA" id="ARBA00004429"/>
    </source>
</evidence>
<keyword evidence="4" id="KW-1003">Cell membrane</keyword>
<evidence type="ECO:0000256" key="3">
    <source>
        <dbReference type="ARBA" id="ARBA00022448"/>
    </source>
</evidence>
<dbReference type="AlphaFoldDB" id="A0A0M6ZS90"/>
<sequence>MLELLSFGKSGWGDELLSGLATTMALAVLAFGVGLVCGLLLMLFRRRGTMARYVTVSYVTVFRGVPELLVLYLFFFGTGTVIQSVASSLGYTPRINLSGFALGVFALAVIATAYAAEAFRGAASSIPKGQLEAADAYGFGPVKRFTLIELPQLLRVALPAMGNIWLVMLKDTALVSMTAVAELMRQASVAAGATHRPFTFYAVAALIYLCVSFLSERLFKRAEARFALKEASA</sequence>
<feature type="transmembrane region" description="Helical" evidence="9">
    <location>
        <begin position="198"/>
        <end position="219"/>
    </location>
</feature>
<dbReference type="GO" id="GO:0043190">
    <property type="term" value="C:ATP-binding cassette (ABC) transporter complex"/>
    <property type="evidence" value="ECO:0007669"/>
    <property type="project" value="InterPro"/>
</dbReference>
<comment type="similarity">
    <text evidence="2">Belongs to the binding-protein-dependent transport system permease family. HisMQ subfamily.</text>
</comment>
<feature type="transmembrane region" description="Helical" evidence="9">
    <location>
        <begin position="95"/>
        <end position="116"/>
    </location>
</feature>
<feature type="domain" description="ABC transmembrane type-1" evidence="10">
    <location>
        <begin position="20"/>
        <end position="219"/>
    </location>
</feature>
<dbReference type="PROSITE" id="PS50928">
    <property type="entry name" value="ABC_TM1"/>
    <property type="match status" value="1"/>
</dbReference>
<feature type="transmembrane region" description="Helical" evidence="9">
    <location>
        <begin position="153"/>
        <end position="178"/>
    </location>
</feature>
<feature type="transmembrane region" description="Helical" evidence="9">
    <location>
        <begin position="20"/>
        <end position="44"/>
    </location>
</feature>
<dbReference type="NCBIfam" id="TIGR01726">
    <property type="entry name" value="HEQRo_perm_3TM"/>
    <property type="match status" value="1"/>
</dbReference>
<proteinExistence type="inferred from homology"/>
<keyword evidence="7 9" id="KW-1133">Transmembrane helix</keyword>
<dbReference type="PANTHER" id="PTHR30133">
    <property type="entry name" value="CATIONIC AMINO ACID TRANSPORTER, MEMBRANE COMPONENT"/>
    <property type="match status" value="1"/>
</dbReference>
<keyword evidence="8 9" id="KW-0472">Membrane</keyword>
<keyword evidence="3 9" id="KW-0813">Transport</keyword>
<dbReference type="PANTHER" id="PTHR30133:SF2">
    <property type="entry name" value="ARGININE ABC TRANSPORTER PERMEASE PROTEIN ARTQ"/>
    <property type="match status" value="1"/>
</dbReference>
<dbReference type="SUPFAM" id="SSF161098">
    <property type="entry name" value="MetI-like"/>
    <property type="match status" value="1"/>
</dbReference>
<evidence type="ECO:0000256" key="8">
    <source>
        <dbReference type="ARBA" id="ARBA00023136"/>
    </source>
</evidence>
<evidence type="ECO:0000259" key="10">
    <source>
        <dbReference type="PROSITE" id="PS50928"/>
    </source>
</evidence>
<keyword evidence="12" id="KW-1185">Reference proteome</keyword>
<keyword evidence="5" id="KW-0997">Cell inner membrane</keyword>
<dbReference type="InterPro" id="IPR051613">
    <property type="entry name" value="ABC_transp_permease_HisMQ"/>
</dbReference>
<dbReference type="STRING" id="311410.LA5095_00386"/>
<reference evidence="12" key="1">
    <citation type="submission" date="2015-07" db="EMBL/GenBank/DDBJ databases">
        <authorList>
            <person name="Rodrigo-Torres Lidia"/>
            <person name="Arahal R.David."/>
        </authorList>
    </citation>
    <scope>NUCLEOTIDE SEQUENCE [LARGE SCALE GENOMIC DNA]</scope>
    <source>
        <strain evidence="12">CECT 5096</strain>
    </source>
</reference>
<dbReference type="EMBL" id="CXWC01000011">
    <property type="protein sequence ID" value="CTQ73096.1"/>
    <property type="molecule type" value="Genomic_DNA"/>
</dbReference>
<keyword evidence="6 9" id="KW-0812">Transmembrane</keyword>
<dbReference type="RefSeq" id="WP_055111446.1">
    <property type="nucleotide sequence ID" value="NZ_CXWA01000006.1"/>
</dbReference>
<dbReference type="InterPro" id="IPR035906">
    <property type="entry name" value="MetI-like_sf"/>
</dbReference>
<dbReference type="OrthoDB" id="9808674at2"/>
<evidence type="ECO:0000313" key="12">
    <source>
        <dbReference type="Proteomes" id="UP000049983"/>
    </source>
</evidence>
<dbReference type="Pfam" id="PF00528">
    <property type="entry name" value="BPD_transp_1"/>
    <property type="match status" value="1"/>
</dbReference>
<evidence type="ECO:0000256" key="2">
    <source>
        <dbReference type="ARBA" id="ARBA00010072"/>
    </source>
</evidence>
<gene>
    <name evidence="11" type="primary">occQ</name>
    <name evidence="11" type="ORF">LA5096_03526</name>
</gene>
<comment type="subcellular location">
    <subcellularLocation>
        <location evidence="1">Cell inner membrane</location>
        <topology evidence="1">Multi-pass membrane protein</topology>
    </subcellularLocation>
    <subcellularLocation>
        <location evidence="9">Cell membrane</location>
        <topology evidence="9">Multi-pass membrane protein</topology>
    </subcellularLocation>
</comment>
<dbReference type="CDD" id="cd06261">
    <property type="entry name" value="TM_PBP2"/>
    <property type="match status" value="1"/>
</dbReference>
<accession>A0A0M6ZS90</accession>
<dbReference type="Gene3D" id="1.10.3720.10">
    <property type="entry name" value="MetI-like"/>
    <property type="match status" value="1"/>
</dbReference>
<dbReference type="InterPro" id="IPR010065">
    <property type="entry name" value="AA_ABC_transptr_permease_3TM"/>
</dbReference>
<dbReference type="GO" id="GO:0022857">
    <property type="term" value="F:transmembrane transporter activity"/>
    <property type="evidence" value="ECO:0007669"/>
    <property type="project" value="InterPro"/>
</dbReference>
<evidence type="ECO:0000256" key="9">
    <source>
        <dbReference type="RuleBase" id="RU363032"/>
    </source>
</evidence>
<protein>
    <submittedName>
        <fullName evidence="11">Octopine transport system permease protein OccQ</fullName>
    </submittedName>
</protein>
<name>A0A0M6ZS90_9HYPH</name>
<evidence type="ECO:0000256" key="5">
    <source>
        <dbReference type="ARBA" id="ARBA00022519"/>
    </source>
</evidence>
<evidence type="ECO:0000256" key="4">
    <source>
        <dbReference type="ARBA" id="ARBA00022475"/>
    </source>
</evidence>
<dbReference type="InterPro" id="IPR000515">
    <property type="entry name" value="MetI-like"/>
</dbReference>